<evidence type="ECO:0000259" key="2">
    <source>
        <dbReference type="Pfam" id="PF04195"/>
    </source>
</evidence>
<protein>
    <recommendedName>
        <fullName evidence="2">Transposase (putative) gypsy type domain-containing protein</fullName>
    </recommendedName>
</protein>
<accession>A0AAU9NGD7</accession>
<keyword evidence="1" id="KW-0812">Transmembrane</keyword>
<feature type="domain" description="Transposase (putative) gypsy type" evidence="2">
    <location>
        <begin position="39"/>
        <end position="97"/>
    </location>
</feature>
<organism evidence="3 4">
    <name type="scientific">Lactuca virosa</name>
    <dbReference type="NCBI Taxonomy" id="75947"/>
    <lineage>
        <taxon>Eukaryota</taxon>
        <taxon>Viridiplantae</taxon>
        <taxon>Streptophyta</taxon>
        <taxon>Embryophyta</taxon>
        <taxon>Tracheophyta</taxon>
        <taxon>Spermatophyta</taxon>
        <taxon>Magnoliopsida</taxon>
        <taxon>eudicotyledons</taxon>
        <taxon>Gunneridae</taxon>
        <taxon>Pentapetalae</taxon>
        <taxon>asterids</taxon>
        <taxon>campanulids</taxon>
        <taxon>Asterales</taxon>
        <taxon>Asteraceae</taxon>
        <taxon>Cichorioideae</taxon>
        <taxon>Cichorieae</taxon>
        <taxon>Lactucinae</taxon>
        <taxon>Lactuca</taxon>
    </lineage>
</organism>
<dbReference type="InterPro" id="IPR007321">
    <property type="entry name" value="Transposase_28"/>
</dbReference>
<feature type="transmembrane region" description="Helical" evidence="1">
    <location>
        <begin position="44"/>
        <end position="62"/>
    </location>
</feature>
<sequence length="123" mass="13971">MGMLVRKYHIDPKFHPRLPEANDAITDAPEGFLGVYRVLFKSGLRLPAFYLLVTILDYYGLHIAQITHNGFRKALCFTLLCVALDVSPSITLFRYLYLPMSNGEWVSFSLRHGFVTPCSESLS</sequence>
<keyword evidence="1" id="KW-0472">Membrane</keyword>
<evidence type="ECO:0000313" key="3">
    <source>
        <dbReference type="EMBL" id="CAH1436943.1"/>
    </source>
</evidence>
<comment type="caution">
    <text evidence="3">The sequence shown here is derived from an EMBL/GenBank/DDBJ whole genome shotgun (WGS) entry which is preliminary data.</text>
</comment>
<dbReference type="Pfam" id="PF04195">
    <property type="entry name" value="Transposase_28"/>
    <property type="match status" value="1"/>
</dbReference>
<keyword evidence="1" id="KW-1133">Transmembrane helix</keyword>
<gene>
    <name evidence="3" type="ORF">LVIROSA_LOCUS23290</name>
</gene>
<dbReference type="Proteomes" id="UP001157418">
    <property type="component" value="Unassembled WGS sequence"/>
</dbReference>
<dbReference type="EMBL" id="CAKMRJ010004445">
    <property type="protein sequence ID" value="CAH1436943.1"/>
    <property type="molecule type" value="Genomic_DNA"/>
</dbReference>
<feature type="transmembrane region" description="Helical" evidence="1">
    <location>
        <begin position="74"/>
        <end position="97"/>
    </location>
</feature>
<evidence type="ECO:0000313" key="4">
    <source>
        <dbReference type="Proteomes" id="UP001157418"/>
    </source>
</evidence>
<evidence type="ECO:0000256" key="1">
    <source>
        <dbReference type="SAM" id="Phobius"/>
    </source>
</evidence>
<dbReference type="AlphaFoldDB" id="A0AAU9NGD7"/>
<reference evidence="3 4" key="1">
    <citation type="submission" date="2022-01" db="EMBL/GenBank/DDBJ databases">
        <authorList>
            <person name="Xiong W."/>
            <person name="Schranz E."/>
        </authorList>
    </citation>
    <scope>NUCLEOTIDE SEQUENCE [LARGE SCALE GENOMIC DNA]</scope>
</reference>
<keyword evidence="4" id="KW-1185">Reference proteome</keyword>
<name>A0AAU9NGD7_9ASTR</name>
<proteinExistence type="predicted"/>